<dbReference type="InterPro" id="IPR051714">
    <property type="entry name" value="Znf_CCHC_NABP"/>
</dbReference>
<keyword evidence="5" id="KW-1185">Reference proteome</keyword>
<evidence type="ECO:0000256" key="1">
    <source>
        <dbReference type="PROSITE-ProRule" id="PRU00047"/>
    </source>
</evidence>
<evidence type="ECO:0000256" key="2">
    <source>
        <dbReference type="SAM" id="MobiDB-lite"/>
    </source>
</evidence>
<keyword evidence="1" id="KW-0479">Metal-binding</keyword>
<dbReference type="Proteomes" id="UP000005408">
    <property type="component" value="Unassembled WGS sequence"/>
</dbReference>
<reference evidence="4" key="1">
    <citation type="submission" date="2022-08" db="UniProtKB">
        <authorList>
            <consortium name="EnsemblMetazoa"/>
        </authorList>
    </citation>
    <scope>IDENTIFICATION</scope>
    <source>
        <strain evidence="4">05x7-T-G4-1.051#20</strain>
    </source>
</reference>
<feature type="compositionally biased region" description="Basic and acidic residues" evidence="2">
    <location>
        <begin position="68"/>
        <end position="77"/>
    </location>
</feature>
<feature type="domain" description="CCHC-type" evidence="3">
    <location>
        <begin position="2"/>
        <end position="18"/>
    </location>
</feature>
<dbReference type="InterPro" id="IPR036875">
    <property type="entry name" value="Znf_CCHC_sf"/>
</dbReference>
<evidence type="ECO:0000259" key="3">
    <source>
        <dbReference type="PROSITE" id="PS50158"/>
    </source>
</evidence>
<dbReference type="InterPro" id="IPR001878">
    <property type="entry name" value="Znf_CCHC"/>
</dbReference>
<dbReference type="PANTHER" id="PTHR23002">
    <property type="entry name" value="ZINC FINGER CCHC DOMAIN CONTAINING PROTEIN"/>
    <property type="match status" value="1"/>
</dbReference>
<sequence length="92" mass="9902">TKCYNCGKTGHFARDCTNEAQERRERSSACYHCEEEGHLARDCPNRDTKGGGGGDKGSCYNCNRPGHIARDCPDGRRGGGGGGGGREQTCYK</sequence>
<evidence type="ECO:0000313" key="5">
    <source>
        <dbReference type="Proteomes" id="UP000005408"/>
    </source>
</evidence>
<evidence type="ECO:0000313" key="4">
    <source>
        <dbReference type="EnsemblMetazoa" id="G31077.42:cds"/>
    </source>
</evidence>
<keyword evidence="1" id="KW-0862">Zinc</keyword>
<dbReference type="SMART" id="SM00343">
    <property type="entry name" value="ZnF_C2HC"/>
    <property type="match status" value="3"/>
</dbReference>
<dbReference type="AlphaFoldDB" id="A0A8W8M421"/>
<dbReference type="SUPFAM" id="SSF57756">
    <property type="entry name" value="Retrovirus zinc finger-like domains"/>
    <property type="match status" value="2"/>
</dbReference>
<protein>
    <recommendedName>
        <fullName evidence="3">CCHC-type domain-containing protein</fullName>
    </recommendedName>
</protein>
<dbReference type="Gene3D" id="4.10.60.10">
    <property type="entry name" value="Zinc finger, CCHC-type"/>
    <property type="match status" value="3"/>
</dbReference>
<dbReference type="PROSITE" id="PS50158">
    <property type="entry name" value="ZF_CCHC"/>
    <property type="match status" value="3"/>
</dbReference>
<feature type="domain" description="CCHC-type" evidence="3">
    <location>
        <begin position="30"/>
        <end position="45"/>
    </location>
</feature>
<proteinExistence type="predicted"/>
<organism evidence="4 5">
    <name type="scientific">Magallana gigas</name>
    <name type="common">Pacific oyster</name>
    <name type="synonym">Crassostrea gigas</name>
    <dbReference type="NCBI Taxonomy" id="29159"/>
    <lineage>
        <taxon>Eukaryota</taxon>
        <taxon>Metazoa</taxon>
        <taxon>Spiralia</taxon>
        <taxon>Lophotrochozoa</taxon>
        <taxon>Mollusca</taxon>
        <taxon>Bivalvia</taxon>
        <taxon>Autobranchia</taxon>
        <taxon>Pteriomorphia</taxon>
        <taxon>Ostreida</taxon>
        <taxon>Ostreoidea</taxon>
        <taxon>Ostreidae</taxon>
        <taxon>Magallana</taxon>
    </lineage>
</organism>
<feature type="domain" description="CCHC-type" evidence="3">
    <location>
        <begin position="59"/>
        <end position="74"/>
    </location>
</feature>
<keyword evidence="1" id="KW-0863">Zinc-finger</keyword>
<dbReference type="EnsemblMetazoa" id="G31077.42">
    <property type="protein sequence ID" value="G31077.42:cds"/>
    <property type="gene ID" value="G31077"/>
</dbReference>
<name>A0A8W8M421_MAGGI</name>
<dbReference type="Pfam" id="PF00098">
    <property type="entry name" value="zf-CCHC"/>
    <property type="match status" value="3"/>
</dbReference>
<feature type="region of interest" description="Disordered" evidence="2">
    <location>
        <begin position="66"/>
        <end position="92"/>
    </location>
</feature>
<dbReference type="GO" id="GO:0003676">
    <property type="term" value="F:nucleic acid binding"/>
    <property type="evidence" value="ECO:0007669"/>
    <property type="project" value="InterPro"/>
</dbReference>
<accession>A0A8W8M421</accession>
<dbReference type="GO" id="GO:0008270">
    <property type="term" value="F:zinc ion binding"/>
    <property type="evidence" value="ECO:0007669"/>
    <property type="project" value="UniProtKB-KW"/>
</dbReference>